<keyword evidence="7" id="KW-1185">Reference proteome</keyword>
<dbReference type="InterPro" id="IPR000014">
    <property type="entry name" value="PAS"/>
</dbReference>
<evidence type="ECO:0000313" key="6">
    <source>
        <dbReference type="EMBL" id="SEF79594.1"/>
    </source>
</evidence>
<sequence length="427" mass="47556">MPTLITASGYLRLPMDDLVIYFSPGVGDLVEPMKQLLENAGTGTRWLHFDSLIEIPVGAMALLTEAELNEQEQRLLAARQVIVVAVRSDFSASVRAIEMGALSCVSRSNTEQIALQIITLETQRRRMPENVADSGMLQTVIDAIPVPIFFKDQFHIYRGCNVAFSEFLGLPLNQIIGHSVYDVAPPELADRYYRADTELLASGGHQRYEAPVRYADGQEREIEFNKAVFFHADGKPAGQVGAMLDVTERNRLIERLELASLTDPLTGIGNRRQFTRVARTTINRHRETGLPLSLLLLDVDFFKSINDNFGHAVGDRALKFLVEHCRALLRDGDHLFRVGGEEFYLLLEQTSLDEAAGVAERLCDSIRKAGFAARGSQVCMTLSIGVVEVAVDRHLEESLSLADRELYRAKREGRDRVCVADTHEGTV</sequence>
<feature type="domain" description="PAC" evidence="4">
    <location>
        <begin position="206"/>
        <end position="258"/>
    </location>
</feature>
<dbReference type="GO" id="GO:0043709">
    <property type="term" value="P:cell adhesion involved in single-species biofilm formation"/>
    <property type="evidence" value="ECO:0007669"/>
    <property type="project" value="TreeGrafter"/>
</dbReference>
<dbReference type="SUPFAM" id="SSF55785">
    <property type="entry name" value="PYP-like sensor domain (PAS domain)"/>
    <property type="match status" value="1"/>
</dbReference>
<dbReference type="SMART" id="SM00267">
    <property type="entry name" value="GGDEF"/>
    <property type="match status" value="1"/>
</dbReference>
<dbReference type="InterPro" id="IPR035965">
    <property type="entry name" value="PAS-like_dom_sf"/>
</dbReference>
<evidence type="ECO:0000313" key="7">
    <source>
        <dbReference type="Proteomes" id="UP000236745"/>
    </source>
</evidence>
<accession>A0A1H5UX96</accession>
<proteinExistence type="predicted"/>
<evidence type="ECO:0000256" key="1">
    <source>
        <dbReference type="ARBA" id="ARBA00001946"/>
    </source>
</evidence>
<dbReference type="PROSITE" id="PS50113">
    <property type="entry name" value="PAC"/>
    <property type="match status" value="1"/>
</dbReference>
<dbReference type="GO" id="GO:1902201">
    <property type="term" value="P:negative regulation of bacterial-type flagellum-dependent cell motility"/>
    <property type="evidence" value="ECO:0007669"/>
    <property type="project" value="TreeGrafter"/>
</dbReference>
<dbReference type="EC" id="2.7.7.65" evidence="2"/>
<evidence type="ECO:0000259" key="5">
    <source>
        <dbReference type="PROSITE" id="PS50887"/>
    </source>
</evidence>
<evidence type="ECO:0000259" key="4">
    <source>
        <dbReference type="PROSITE" id="PS50113"/>
    </source>
</evidence>
<dbReference type="InterPro" id="IPR013656">
    <property type="entry name" value="PAS_4"/>
</dbReference>
<dbReference type="AlphaFoldDB" id="A0A1H5UX96"/>
<dbReference type="InterPro" id="IPR050469">
    <property type="entry name" value="Diguanylate_Cyclase"/>
</dbReference>
<dbReference type="FunFam" id="3.30.70.270:FF:000001">
    <property type="entry name" value="Diguanylate cyclase domain protein"/>
    <property type="match status" value="1"/>
</dbReference>
<dbReference type="PANTHER" id="PTHR45138">
    <property type="entry name" value="REGULATORY COMPONENTS OF SENSORY TRANSDUCTION SYSTEM"/>
    <property type="match status" value="1"/>
</dbReference>
<dbReference type="EMBL" id="FNVQ01000001">
    <property type="protein sequence ID" value="SEF79594.1"/>
    <property type="molecule type" value="Genomic_DNA"/>
</dbReference>
<organism evidence="6 7">
    <name type="scientific">Marinobacterium lutimaris</name>
    <dbReference type="NCBI Taxonomy" id="568106"/>
    <lineage>
        <taxon>Bacteria</taxon>
        <taxon>Pseudomonadati</taxon>
        <taxon>Pseudomonadota</taxon>
        <taxon>Gammaproteobacteria</taxon>
        <taxon>Oceanospirillales</taxon>
        <taxon>Oceanospirillaceae</taxon>
        <taxon>Marinobacterium</taxon>
    </lineage>
</organism>
<dbReference type="CDD" id="cd00130">
    <property type="entry name" value="PAS"/>
    <property type="match status" value="1"/>
</dbReference>
<dbReference type="Pfam" id="PF00990">
    <property type="entry name" value="GGDEF"/>
    <property type="match status" value="1"/>
</dbReference>
<evidence type="ECO:0000259" key="3">
    <source>
        <dbReference type="PROSITE" id="PS50112"/>
    </source>
</evidence>
<dbReference type="Pfam" id="PF08448">
    <property type="entry name" value="PAS_4"/>
    <property type="match status" value="1"/>
</dbReference>
<protein>
    <recommendedName>
        <fullName evidence="2">diguanylate cyclase</fullName>
        <ecNumber evidence="2">2.7.7.65</ecNumber>
    </recommendedName>
</protein>
<dbReference type="PROSITE" id="PS50887">
    <property type="entry name" value="GGDEF"/>
    <property type="match status" value="1"/>
</dbReference>
<gene>
    <name evidence="6" type="ORF">SAMN05444390_101543</name>
</gene>
<comment type="cofactor">
    <cofactor evidence="1">
        <name>Mg(2+)</name>
        <dbReference type="ChEBI" id="CHEBI:18420"/>
    </cofactor>
</comment>
<dbReference type="Gene3D" id="3.30.450.20">
    <property type="entry name" value="PAS domain"/>
    <property type="match status" value="1"/>
</dbReference>
<dbReference type="GO" id="GO:0005886">
    <property type="term" value="C:plasma membrane"/>
    <property type="evidence" value="ECO:0007669"/>
    <property type="project" value="TreeGrafter"/>
</dbReference>
<dbReference type="NCBIfam" id="TIGR00254">
    <property type="entry name" value="GGDEF"/>
    <property type="match status" value="1"/>
</dbReference>
<dbReference type="InterPro" id="IPR000160">
    <property type="entry name" value="GGDEF_dom"/>
</dbReference>
<feature type="domain" description="PAS" evidence="3">
    <location>
        <begin position="133"/>
        <end position="203"/>
    </location>
</feature>
<dbReference type="InterPro" id="IPR000700">
    <property type="entry name" value="PAS-assoc_C"/>
</dbReference>
<dbReference type="NCBIfam" id="TIGR00229">
    <property type="entry name" value="sensory_box"/>
    <property type="match status" value="1"/>
</dbReference>
<dbReference type="SMART" id="SM00091">
    <property type="entry name" value="PAS"/>
    <property type="match status" value="1"/>
</dbReference>
<dbReference type="Proteomes" id="UP000236745">
    <property type="component" value="Unassembled WGS sequence"/>
</dbReference>
<dbReference type="InterPro" id="IPR029787">
    <property type="entry name" value="Nucleotide_cyclase"/>
</dbReference>
<name>A0A1H5UX96_9GAMM</name>
<dbReference type="PANTHER" id="PTHR45138:SF24">
    <property type="entry name" value="DIGUANYLATE CYCLASE DGCC-RELATED"/>
    <property type="match status" value="1"/>
</dbReference>
<dbReference type="SUPFAM" id="SSF55073">
    <property type="entry name" value="Nucleotide cyclase"/>
    <property type="match status" value="1"/>
</dbReference>
<dbReference type="CDD" id="cd01949">
    <property type="entry name" value="GGDEF"/>
    <property type="match status" value="1"/>
</dbReference>
<feature type="domain" description="GGDEF" evidence="5">
    <location>
        <begin position="290"/>
        <end position="422"/>
    </location>
</feature>
<dbReference type="GO" id="GO:0052621">
    <property type="term" value="F:diguanylate cyclase activity"/>
    <property type="evidence" value="ECO:0007669"/>
    <property type="project" value="UniProtKB-EC"/>
</dbReference>
<dbReference type="InterPro" id="IPR043128">
    <property type="entry name" value="Rev_trsase/Diguanyl_cyclase"/>
</dbReference>
<evidence type="ECO:0000256" key="2">
    <source>
        <dbReference type="ARBA" id="ARBA00012528"/>
    </source>
</evidence>
<dbReference type="Gene3D" id="3.30.70.270">
    <property type="match status" value="1"/>
</dbReference>
<reference evidence="6 7" key="1">
    <citation type="submission" date="2016-10" db="EMBL/GenBank/DDBJ databases">
        <authorList>
            <person name="de Groot N.N."/>
        </authorList>
    </citation>
    <scope>NUCLEOTIDE SEQUENCE [LARGE SCALE GENOMIC DNA]</scope>
    <source>
        <strain evidence="6 7">DSM 22012</strain>
    </source>
</reference>
<dbReference type="PROSITE" id="PS50112">
    <property type="entry name" value="PAS"/>
    <property type="match status" value="1"/>
</dbReference>